<name>A0A2S8F7W5_9BACT</name>
<sequence length="129" mass="14072">MHVQGSATWNGSPIEEGYVELQPIDGAGQFASAEITNGKFTLQTLPGTRRIKVTAQQKIGETEPTERIPVPEPILFQFIPPEFNSESTLEMEISASDPTLNIELNGDALKPNQKPTAAEQKRKKLQGGV</sequence>
<feature type="region of interest" description="Disordered" evidence="1">
    <location>
        <begin position="105"/>
        <end position="129"/>
    </location>
</feature>
<evidence type="ECO:0000313" key="3">
    <source>
        <dbReference type="Proteomes" id="UP000239388"/>
    </source>
</evidence>
<organism evidence="2 3">
    <name type="scientific">Blastopirellula marina</name>
    <dbReference type="NCBI Taxonomy" id="124"/>
    <lineage>
        <taxon>Bacteria</taxon>
        <taxon>Pseudomonadati</taxon>
        <taxon>Planctomycetota</taxon>
        <taxon>Planctomycetia</taxon>
        <taxon>Pirellulales</taxon>
        <taxon>Pirellulaceae</taxon>
        <taxon>Blastopirellula</taxon>
    </lineage>
</organism>
<dbReference type="EMBL" id="PUIB01000025">
    <property type="protein sequence ID" value="PQO28247.1"/>
    <property type="molecule type" value="Genomic_DNA"/>
</dbReference>
<accession>A0A2S8F7W5</accession>
<dbReference type="Proteomes" id="UP000239388">
    <property type="component" value="Unassembled WGS sequence"/>
</dbReference>
<comment type="caution">
    <text evidence="2">The sequence shown here is derived from an EMBL/GenBank/DDBJ whole genome shotgun (WGS) entry which is preliminary data.</text>
</comment>
<reference evidence="2 3" key="1">
    <citation type="submission" date="2018-02" db="EMBL/GenBank/DDBJ databases">
        <title>Comparative genomes isolates from brazilian mangrove.</title>
        <authorList>
            <person name="Araujo J.E."/>
            <person name="Taketani R.G."/>
            <person name="Silva M.C.P."/>
            <person name="Loureco M.V."/>
            <person name="Andreote F.D."/>
        </authorList>
    </citation>
    <scope>NUCLEOTIDE SEQUENCE [LARGE SCALE GENOMIC DNA]</scope>
    <source>
        <strain evidence="2 3">NAP PRIS-MGV</strain>
    </source>
</reference>
<evidence type="ECO:0000256" key="1">
    <source>
        <dbReference type="SAM" id="MobiDB-lite"/>
    </source>
</evidence>
<evidence type="ECO:0008006" key="4">
    <source>
        <dbReference type="Google" id="ProtNLM"/>
    </source>
</evidence>
<protein>
    <recommendedName>
        <fullName evidence="4">Carboxypeptidase regulatory-like domain-containing protein</fullName>
    </recommendedName>
</protein>
<gene>
    <name evidence="2" type="ORF">C5Y98_25460</name>
</gene>
<dbReference type="AlphaFoldDB" id="A0A2S8F7W5"/>
<evidence type="ECO:0000313" key="2">
    <source>
        <dbReference type="EMBL" id="PQO28247.1"/>
    </source>
</evidence>
<proteinExistence type="predicted"/>